<comment type="caution">
    <text evidence="3">The sequence shown here is derived from an EMBL/GenBank/DDBJ whole genome shotgun (WGS) entry which is preliminary data.</text>
</comment>
<sequence>MTETLAPQTARVRPALDGVPETLLWTLWNRACEARRPDAVLHDPLAIRLVDTLDYPFEEKLGPPHPLFAQTQGLRSLCFDRSVANYTARRPDASVVALGEGLETSFWRVDNGRLNWLSVELPEGAELRGRLLPEHPRHRIVPKSVTDLSWLDAIEDPSRGVIVTAQGLLMYLKPAEVREILAACAERLPGGVMVLDSMPRWVTKLTREGKLKVGKLTIPPMHWSMAPDERPKLHSAHPSIAEVRAVQLPPGRGALGKLVQHQYRIPVYRSFAPAVTLVRFK</sequence>
<keyword evidence="1 3" id="KW-0489">Methyltransferase</keyword>
<dbReference type="Gene3D" id="3.40.50.150">
    <property type="entry name" value="Vaccinia Virus protein VP39"/>
    <property type="match status" value="1"/>
</dbReference>
<evidence type="ECO:0000313" key="4">
    <source>
        <dbReference type="Proteomes" id="UP000481109"/>
    </source>
</evidence>
<proteinExistence type="predicted"/>
<dbReference type="SUPFAM" id="SSF53335">
    <property type="entry name" value="S-adenosyl-L-methionine-dependent methyltransferases"/>
    <property type="match status" value="1"/>
</dbReference>
<dbReference type="AlphaFoldDB" id="A0A6G4XTL0"/>
<gene>
    <name evidence="3" type="ORF">G6045_30900</name>
</gene>
<evidence type="ECO:0000313" key="3">
    <source>
        <dbReference type="EMBL" id="NGO80034.1"/>
    </source>
</evidence>
<dbReference type="EMBL" id="JAAKZW010000187">
    <property type="protein sequence ID" value="NGO80034.1"/>
    <property type="molecule type" value="Genomic_DNA"/>
</dbReference>
<dbReference type="Proteomes" id="UP000481109">
    <property type="component" value="Unassembled WGS sequence"/>
</dbReference>
<accession>A0A6G4XTL0</accession>
<dbReference type="PANTHER" id="PTHR43619:SF2">
    <property type="entry name" value="S-ADENOSYL-L-METHIONINE-DEPENDENT METHYLTRANSFERASES SUPERFAMILY PROTEIN"/>
    <property type="match status" value="1"/>
</dbReference>
<dbReference type="PIRSF" id="PIRSF028177">
    <property type="entry name" value="Polyketide_synth_Omtfrase_TcmP"/>
    <property type="match status" value="1"/>
</dbReference>
<dbReference type="Pfam" id="PF04072">
    <property type="entry name" value="LCM"/>
    <property type="match status" value="1"/>
</dbReference>
<dbReference type="RefSeq" id="WP_165335466.1">
    <property type="nucleotide sequence ID" value="NZ_JAAKZW010000187.1"/>
</dbReference>
<evidence type="ECO:0000256" key="1">
    <source>
        <dbReference type="ARBA" id="ARBA00022603"/>
    </source>
</evidence>
<evidence type="ECO:0000256" key="2">
    <source>
        <dbReference type="ARBA" id="ARBA00022679"/>
    </source>
</evidence>
<dbReference type="InterPro" id="IPR016874">
    <property type="entry name" value="TcmP-like"/>
</dbReference>
<dbReference type="GO" id="GO:0008168">
    <property type="term" value="F:methyltransferase activity"/>
    <property type="evidence" value="ECO:0007669"/>
    <property type="project" value="UniProtKB-KW"/>
</dbReference>
<reference evidence="3 4" key="1">
    <citation type="submission" date="2020-02" db="EMBL/GenBank/DDBJ databases">
        <title>Whole-genome analyses of novel actinobacteria.</title>
        <authorList>
            <person name="Sahin N."/>
            <person name="Tokatli A."/>
        </authorList>
    </citation>
    <scope>NUCLEOTIDE SEQUENCE [LARGE SCALE GENOMIC DNA]</scope>
    <source>
        <strain evidence="3 4">YC504</strain>
    </source>
</reference>
<dbReference type="InterPro" id="IPR007213">
    <property type="entry name" value="Ppm1/Ppm2/Tcmp"/>
</dbReference>
<dbReference type="PANTHER" id="PTHR43619">
    <property type="entry name" value="S-ADENOSYL-L-METHIONINE-DEPENDENT METHYLTRANSFERASE YKTD-RELATED"/>
    <property type="match status" value="1"/>
</dbReference>
<keyword evidence="2 3" id="KW-0808">Transferase</keyword>
<dbReference type="GO" id="GO:0032259">
    <property type="term" value="P:methylation"/>
    <property type="evidence" value="ECO:0007669"/>
    <property type="project" value="UniProtKB-KW"/>
</dbReference>
<keyword evidence="4" id="KW-1185">Reference proteome</keyword>
<dbReference type="InterPro" id="IPR029063">
    <property type="entry name" value="SAM-dependent_MTases_sf"/>
</dbReference>
<name>A0A6G4XTL0_9ACTN</name>
<protein>
    <submittedName>
        <fullName evidence="3">Class I SAM-dependent methyltransferase</fullName>
    </submittedName>
</protein>
<organism evidence="3 4">
    <name type="scientific">Streptomyces mesophilus</name>
    <dbReference type="NCBI Taxonomy" id="1775132"/>
    <lineage>
        <taxon>Bacteria</taxon>
        <taxon>Bacillati</taxon>
        <taxon>Actinomycetota</taxon>
        <taxon>Actinomycetes</taxon>
        <taxon>Kitasatosporales</taxon>
        <taxon>Streptomycetaceae</taxon>
        <taxon>Streptomyces</taxon>
    </lineage>
</organism>